<feature type="region of interest" description="Disordered" evidence="1">
    <location>
        <begin position="27"/>
        <end position="56"/>
    </location>
</feature>
<evidence type="ECO:0000313" key="3">
    <source>
        <dbReference type="EnsemblMetazoa" id="XP_029344608.1"/>
    </source>
</evidence>
<keyword evidence="4" id="KW-1185">Reference proteome</keyword>
<name>A0A8R2JQH9_ACYPI</name>
<dbReference type="Proteomes" id="UP000007819">
    <property type="component" value="Chromosome A1"/>
</dbReference>
<evidence type="ECO:0000313" key="4">
    <source>
        <dbReference type="Proteomes" id="UP000007819"/>
    </source>
</evidence>
<organism evidence="3 4">
    <name type="scientific">Acyrthosiphon pisum</name>
    <name type="common">Pea aphid</name>
    <dbReference type="NCBI Taxonomy" id="7029"/>
    <lineage>
        <taxon>Eukaryota</taxon>
        <taxon>Metazoa</taxon>
        <taxon>Ecdysozoa</taxon>
        <taxon>Arthropoda</taxon>
        <taxon>Hexapoda</taxon>
        <taxon>Insecta</taxon>
        <taxon>Pterygota</taxon>
        <taxon>Neoptera</taxon>
        <taxon>Paraneoptera</taxon>
        <taxon>Hemiptera</taxon>
        <taxon>Sternorrhyncha</taxon>
        <taxon>Aphidomorpha</taxon>
        <taxon>Aphidoidea</taxon>
        <taxon>Aphididae</taxon>
        <taxon>Macrosiphini</taxon>
        <taxon>Acyrthosiphon</taxon>
    </lineage>
</organism>
<dbReference type="RefSeq" id="XP_029344608.1">
    <property type="nucleotide sequence ID" value="XM_029488748.1"/>
</dbReference>
<dbReference type="AlphaFoldDB" id="A0A8R2JQH9"/>
<feature type="chain" id="PRO_5035858692" evidence="2">
    <location>
        <begin position="26"/>
        <end position="100"/>
    </location>
</feature>
<evidence type="ECO:0000256" key="1">
    <source>
        <dbReference type="SAM" id="MobiDB-lite"/>
    </source>
</evidence>
<keyword evidence="2" id="KW-0732">Signal</keyword>
<evidence type="ECO:0000256" key="2">
    <source>
        <dbReference type="SAM" id="SignalP"/>
    </source>
</evidence>
<accession>A0A8R2JQH9</accession>
<reference evidence="4" key="1">
    <citation type="submission" date="2010-06" db="EMBL/GenBank/DDBJ databases">
        <authorList>
            <person name="Jiang H."/>
            <person name="Abraham K."/>
            <person name="Ali S."/>
            <person name="Alsbrooks S.L."/>
            <person name="Anim B.N."/>
            <person name="Anosike U.S."/>
            <person name="Attaway T."/>
            <person name="Bandaranaike D.P."/>
            <person name="Battles P.K."/>
            <person name="Bell S.N."/>
            <person name="Bell A.V."/>
            <person name="Beltran B."/>
            <person name="Bickham C."/>
            <person name="Bustamante Y."/>
            <person name="Caleb T."/>
            <person name="Canada A."/>
            <person name="Cardenas V."/>
            <person name="Carter K."/>
            <person name="Chacko J."/>
            <person name="Chandrabose M.N."/>
            <person name="Chavez D."/>
            <person name="Chavez A."/>
            <person name="Chen L."/>
            <person name="Chu H.-S."/>
            <person name="Claassen K.J."/>
            <person name="Cockrell R."/>
            <person name="Collins M."/>
            <person name="Cooper J.A."/>
            <person name="Cree A."/>
            <person name="Curry S.M."/>
            <person name="Da Y."/>
            <person name="Dao M.D."/>
            <person name="Das B."/>
            <person name="Davila M.-L."/>
            <person name="Davy-Carroll L."/>
            <person name="Denson S."/>
            <person name="Dinh H."/>
            <person name="Ebong V.E."/>
            <person name="Edwards J.R."/>
            <person name="Egan A."/>
            <person name="El-Daye J."/>
            <person name="Escobedo L."/>
            <person name="Fernandez S."/>
            <person name="Fernando P.R."/>
            <person name="Flagg N."/>
            <person name="Forbes L.D."/>
            <person name="Fowler R.G."/>
            <person name="Fu Q."/>
            <person name="Gabisi R.A."/>
            <person name="Ganer J."/>
            <person name="Garbino Pronczuk A."/>
            <person name="Garcia R.M."/>
            <person name="Garner T."/>
            <person name="Garrett T.E."/>
            <person name="Gonzalez D.A."/>
            <person name="Hamid H."/>
            <person name="Hawkins E.S."/>
            <person name="Hirani K."/>
            <person name="Hogues M.E."/>
            <person name="Hollins B."/>
            <person name="Hsiao C.-H."/>
            <person name="Jabil R."/>
            <person name="James M.L."/>
            <person name="Jhangiani S.N."/>
            <person name="Johnson B."/>
            <person name="Johnson Q."/>
            <person name="Joshi V."/>
            <person name="Kalu J.B."/>
            <person name="Kam C."/>
            <person name="Kashfia A."/>
            <person name="Keebler J."/>
            <person name="Kisamo H."/>
            <person name="Kovar C.L."/>
            <person name="Lago L.A."/>
            <person name="Lai C.-Y."/>
            <person name="Laidlaw J."/>
            <person name="Lara F."/>
            <person name="Le T.-K."/>
            <person name="Lee S.L."/>
            <person name="Legall F.H."/>
            <person name="Lemon S.J."/>
            <person name="Lewis L.R."/>
            <person name="Li B."/>
            <person name="Liu Y."/>
            <person name="Liu Y.-S."/>
            <person name="Lopez J."/>
            <person name="Lozado R.J."/>
            <person name="Lu J."/>
            <person name="Madu R.C."/>
            <person name="Maheshwari M."/>
            <person name="Maheshwari R."/>
            <person name="Malloy K."/>
            <person name="Martinez E."/>
            <person name="Mathew T."/>
            <person name="Mercado I.C."/>
            <person name="Mercado C."/>
            <person name="Meyer B."/>
            <person name="Montgomery K."/>
            <person name="Morgan M.B."/>
            <person name="Munidasa M."/>
            <person name="Nazareth L.V."/>
            <person name="Nelson J."/>
            <person name="Ng B.M."/>
            <person name="Nguyen N.B."/>
            <person name="Nguyen P.Q."/>
            <person name="Nguyen T."/>
            <person name="Obregon M."/>
            <person name="Okwuonu G.O."/>
            <person name="Onwere C.G."/>
            <person name="Orozco G."/>
            <person name="Parra A."/>
            <person name="Patel S."/>
            <person name="Patil S."/>
            <person name="Perez A."/>
            <person name="Perez Y."/>
            <person name="Pham C."/>
            <person name="Primus E.L."/>
            <person name="Pu L.-L."/>
            <person name="Puazo M."/>
            <person name="Qin X."/>
            <person name="Quiroz J.B."/>
            <person name="Reese J."/>
            <person name="Richards S."/>
            <person name="Rives C.M."/>
            <person name="Robberts R."/>
            <person name="Ruiz S.J."/>
            <person name="Ruiz M.J."/>
            <person name="Santibanez J."/>
            <person name="Schneider B.W."/>
            <person name="Sisson I."/>
            <person name="Smith M."/>
            <person name="Sodergren E."/>
            <person name="Song X.-Z."/>
            <person name="Song B.B."/>
            <person name="Summersgill H."/>
            <person name="Thelus R."/>
            <person name="Thornton R.D."/>
            <person name="Trejos Z.Y."/>
            <person name="Usmani K."/>
            <person name="Vattathil S."/>
            <person name="Villasana D."/>
            <person name="Walker D.L."/>
            <person name="Wang S."/>
            <person name="Wang K."/>
            <person name="White C.S."/>
            <person name="Williams A.C."/>
            <person name="Williamson J."/>
            <person name="Wilson K."/>
            <person name="Woghiren I.O."/>
            <person name="Woodworth J.R."/>
            <person name="Worley K.C."/>
            <person name="Wright R.A."/>
            <person name="Wu W."/>
            <person name="Young L."/>
            <person name="Zhang L."/>
            <person name="Zhang J."/>
            <person name="Zhu Y."/>
            <person name="Muzny D.M."/>
            <person name="Weinstock G."/>
            <person name="Gibbs R.A."/>
        </authorList>
    </citation>
    <scope>NUCLEOTIDE SEQUENCE [LARGE SCALE GENOMIC DNA]</scope>
    <source>
        <strain evidence="4">LSR1</strain>
    </source>
</reference>
<protein>
    <submittedName>
        <fullName evidence="3">Uncharacterized protein</fullName>
    </submittedName>
</protein>
<proteinExistence type="predicted"/>
<reference evidence="3" key="2">
    <citation type="submission" date="2022-06" db="UniProtKB">
        <authorList>
            <consortium name="EnsemblMetazoa"/>
        </authorList>
    </citation>
    <scope>IDENTIFICATION</scope>
</reference>
<dbReference type="EnsemblMetazoa" id="XM_029488748.1">
    <property type="protein sequence ID" value="XP_029344608.1"/>
    <property type="gene ID" value="LOC107882998"/>
</dbReference>
<dbReference type="GeneID" id="107882998"/>
<dbReference type="KEGG" id="api:107882998"/>
<sequence>MIFFKCSLITFTTLIIAIWVMPVTSDNSKEKQLGDENSKNKKPGDIEPDVAKPDDVDPDIKFLQTGCKDLLTNYTDFRNDGENIDKEGTINIGTFIVFFC</sequence>
<feature type="signal peptide" evidence="2">
    <location>
        <begin position="1"/>
        <end position="25"/>
    </location>
</feature>